<dbReference type="Proteomes" id="UP000603865">
    <property type="component" value="Unassembled WGS sequence"/>
</dbReference>
<organism evidence="4 5">
    <name type="scientific">Deinococcus ruber</name>
    <dbReference type="NCBI Taxonomy" id="1848197"/>
    <lineage>
        <taxon>Bacteria</taxon>
        <taxon>Thermotogati</taxon>
        <taxon>Deinococcota</taxon>
        <taxon>Deinococci</taxon>
        <taxon>Deinococcales</taxon>
        <taxon>Deinococcaceae</taxon>
        <taxon>Deinococcus</taxon>
    </lineage>
</organism>
<dbReference type="GO" id="GO:0003677">
    <property type="term" value="F:DNA binding"/>
    <property type="evidence" value="ECO:0007669"/>
    <property type="project" value="UniProtKB-KW"/>
</dbReference>
<dbReference type="SUPFAM" id="SSF110849">
    <property type="entry name" value="ParB/Sulfiredoxin"/>
    <property type="match status" value="1"/>
</dbReference>
<protein>
    <submittedName>
        <fullName evidence="4">Chromosome 2-partitioning protein ParB</fullName>
    </submittedName>
</protein>
<dbReference type="SUPFAM" id="SSF109709">
    <property type="entry name" value="KorB DNA-binding domain-like"/>
    <property type="match status" value="1"/>
</dbReference>
<dbReference type="PANTHER" id="PTHR33375:SF7">
    <property type="entry name" value="CHROMOSOME 2-PARTITIONING PROTEIN PARB-RELATED"/>
    <property type="match status" value="1"/>
</dbReference>
<comment type="similarity">
    <text evidence="1">Belongs to the ParB family.</text>
</comment>
<evidence type="ECO:0000313" key="5">
    <source>
        <dbReference type="Proteomes" id="UP000603865"/>
    </source>
</evidence>
<dbReference type="CDD" id="cd16393">
    <property type="entry name" value="SPO0J_N"/>
    <property type="match status" value="1"/>
</dbReference>
<dbReference type="InterPro" id="IPR004437">
    <property type="entry name" value="ParB/RepB/Spo0J"/>
</dbReference>
<dbReference type="Gene3D" id="1.10.10.2830">
    <property type="match status" value="1"/>
</dbReference>
<sequence length="300" mass="33121">MTGRSKKPAPGARLAGLITSAAEETPTSLPLTDIRTGAAHQPRRRAEDANLQELAASIRVKGILQPLLVRPTASGYELVAGERRLRAAELAGLTEVPVLIRELTDAEALEAALIENLQREGMEIIDEVDATLTLVANRLGIPRDQARHRLMAQRTRDAQAEDLPELEALFALLGRGTWQSFVKNKLRILNWPDTVLAAMRDHGLAYSIAGIIAAAPTEHQAELLAYALTKTSKAQVRTRAKTLNPPKSRRIDRQRTILMARKLASERWLASLNDQDEKELEAWLKKMPERIRQAVEPGGA</sequence>
<evidence type="ECO:0000259" key="3">
    <source>
        <dbReference type="SMART" id="SM00470"/>
    </source>
</evidence>
<dbReference type="Gene3D" id="3.90.1530.30">
    <property type="match status" value="1"/>
</dbReference>
<evidence type="ECO:0000256" key="2">
    <source>
        <dbReference type="ARBA" id="ARBA00023125"/>
    </source>
</evidence>
<keyword evidence="2" id="KW-0238">DNA-binding</keyword>
<dbReference type="RefSeq" id="WP_189091434.1">
    <property type="nucleotide sequence ID" value="NZ_BMQL01000019.1"/>
</dbReference>
<feature type="domain" description="ParB-like N-terminal" evidence="3">
    <location>
        <begin position="27"/>
        <end position="117"/>
    </location>
</feature>
<gene>
    <name evidence="4" type="primary">parB2</name>
    <name evidence="4" type="ORF">GCM10008957_31080</name>
</gene>
<dbReference type="PANTHER" id="PTHR33375">
    <property type="entry name" value="CHROMOSOME-PARTITIONING PROTEIN PARB-RELATED"/>
    <property type="match status" value="1"/>
</dbReference>
<dbReference type="InterPro" id="IPR003115">
    <property type="entry name" value="ParB_N"/>
</dbReference>
<dbReference type="GO" id="GO:0007059">
    <property type="term" value="P:chromosome segregation"/>
    <property type="evidence" value="ECO:0007669"/>
    <property type="project" value="TreeGrafter"/>
</dbReference>
<evidence type="ECO:0000313" key="4">
    <source>
        <dbReference type="EMBL" id="GGR16227.1"/>
    </source>
</evidence>
<dbReference type="AlphaFoldDB" id="A0A918CCL9"/>
<dbReference type="NCBIfam" id="TIGR00180">
    <property type="entry name" value="parB_part"/>
    <property type="match status" value="1"/>
</dbReference>
<dbReference type="GO" id="GO:0005694">
    <property type="term" value="C:chromosome"/>
    <property type="evidence" value="ECO:0007669"/>
    <property type="project" value="TreeGrafter"/>
</dbReference>
<evidence type="ECO:0000256" key="1">
    <source>
        <dbReference type="ARBA" id="ARBA00006295"/>
    </source>
</evidence>
<comment type="caution">
    <text evidence="4">The sequence shown here is derived from an EMBL/GenBank/DDBJ whole genome shotgun (WGS) entry which is preliminary data.</text>
</comment>
<dbReference type="InterPro" id="IPR036086">
    <property type="entry name" value="ParB/Sulfiredoxin_sf"/>
</dbReference>
<proteinExistence type="inferred from homology"/>
<dbReference type="FunFam" id="3.90.1530.30:FF:000001">
    <property type="entry name" value="Chromosome partitioning protein ParB"/>
    <property type="match status" value="1"/>
</dbReference>
<reference evidence="4" key="2">
    <citation type="submission" date="2020-09" db="EMBL/GenBank/DDBJ databases">
        <authorList>
            <person name="Sun Q."/>
            <person name="Ohkuma M."/>
        </authorList>
    </citation>
    <scope>NUCLEOTIDE SEQUENCE</scope>
    <source>
        <strain evidence="4">JCM 31311</strain>
    </source>
</reference>
<name>A0A918CCL9_9DEIO</name>
<dbReference type="Pfam" id="PF02195">
    <property type="entry name" value="ParB_N"/>
    <property type="match status" value="1"/>
</dbReference>
<reference evidence="4" key="1">
    <citation type="journal article" date="2014" name="Int. J. Syst. Evol. Microbiol.">
        <title>Complete genome sequence of Corynebacterium casei LMG S-19264T (=DSM 44701T), isolated from a smear-ripened cheese.</title>
        <authorList>
            <consortium name="US DOE Joint Genome Institute (JGI-PGF)"/>
            <person name="Walter F."/>
            <person name="Albersmeier A."/>
            <person name="Kalinowski J."/>
            <person name="Ruckert C."/>
        </authorList>
    </citation>
    <scope>NUCLEOTIDE SEQUENCE</scope>
    <source>
        <strain evidence="4">JCM 31311</strain>
    </source>
</reference>
<dbReference type="InterPro" id="IPR050336">
    <property type="entry name" value="Chromosome_partition/occlusion"/>
</dbReference>
<dbReference type="EMBL" id="BMQL01000019">
    <property type="protein sequence ID" value="GGR16227.1"/>
    <property type="molecule type" value="Genomic_DNA"/>
</dbReference>
<keyword evidence="5" id="KW-1185">Reference proteome</keyword>
<dbReference type="SMART" id="SM00470">
    <property type="entry name" value="ParB"/>
    <property type="match status" value="1"/>
</dbReference>
<accession>A0A918CCL9</accession>